<evidence type="ECO:0000256" key="5">
    <source>
        <dbReference type="ARBA" id="ARBA00022970"/>
    </source>
</evidence>
<evidence type="ECO:0000259" key="6">
    <source>
        <dbReference type="PROSITE" id="PS50893"/>
    </source>
</evidence>
<comment type="similarity">
    <text evidence="1">Belongs to the ABC transporter superfamily.</text>
</comment>
<dbReference type="SMART" id="SM00382">
    <property type="entry name" value="AAA"/>
    <property type="match status" value="1"/>
</dbReference>
<feature type="domain" description="ABC transporter" evidence="6">
    <location>
        <begin position="7"/>
        <end position="234"/>
    </location>
</feature>
<dbReference type="EMBL" id="JBGOSP010000051">
    <property type="protein sequence ID" value="MFA3843096.1"/>
    <property type="molecule type" value="Genomic_DNA"/>
</dbReference>
<evidence type="ECO:0000256" key="2">
    <source>
        <dbReference type="ARBA" id="ARBA00022448"/>
    </source>
</evidence>
<sequence length="256" mass="27233">MATDVVLSVRNLNAGHGGLAVVRDVDLSVARGQVVALLGPNGAGKTTILQTIAGLLPAISGEMLVVGRSPSVRRPHIIARHGLAYVPDSRCLFRSLSVRQNLALAARRSRSDIDSVFQYMPELGRLAKRDAGLLSGGEQQMLAIGRALLTRPTLLMIDELSMGLAPVIVERLLAMVRTVADDLGLSVLFVEQHVRMALGVADSAYVISHGRLITHGSAVDVNDQIEAIEASYLGDVSDASTPNRRTRGLTSEETTG</sequence>
<dbReference type="CDD" id="cd03224">
    <property type="entry name" value="ABC_TM1139_LivF_branched"/>
    <property type="match status" value="1"/>
</dbReference>
<protein>
    <submittedName>
        <fullName evidence="7">ABC transporter ATP-binding protein</fullName>
    </submittedName>
</protein>
<dbReference type="SUPFAM" id="SSF52540">
    <property type="entry name" value="P-loop containing nucleoside triphosphate hydrolases"/>
    <property type="match status" value="1"/>
</dbReference>
<dbReference type="PANTHER" id="PTHR43820:SF4">
    <property type="entry name" value="HIGH-AFFINITY BRANCHED-CHAIN AMINO ACID TRANSPORT ATP-BINDING PROTEIN LIVF"/>
    <property type="match status" value="1"/>
</dbReference>
<dbReference type="InterPro" id="IPR052156">
    <property type="entry name" value="BCAA_Transport_ATP-bd_LivF"/>
</dbReference>
<dbReference type="PROSITE" id="PS50893">
    <property type="entry name" value="ABC_TRANSPORTER_2"/>
    <property type="match status" value="1"/>
</dbReference>
<dbReference type="PANTHER" id="PTHR43820">
    <property type="entry name" value="HIGH-AFFINITY BRANCHED-CHAIN AMINO ACID TRANSPORT ATP-BINDING PROTEIN LIVF"/>
    <property type="match status" value="1"/>
</dbReference>
<evidence type="ECO:0000256" key="3">
    <source>
        <dbReference type="ARBA" id="ARBA00022741"/>
    </source>
</evidence>
<keyword evidence="4 7" id="KW-0067">ATP-binding</keyword>
<keyword evidence="3" id="KW-0547">Nucleotide-binding</keyword>
<dbReference type="GO" id="GO:0005524">
    <property type="term" value="F:ATP binding"/>
    <property type="evidence" value="ECO:0007669"/>
    <property type="project" value="UniProtKB-KW"/>
</dbReference>
<dbReference type="Proteomes" id="UP001571476">
    <property type="component" value="Unassembled WGS sequence"/>
</dbReference>
<dbReference type="PROSITE" id="PS00211">
    <property type="entry name" value="ABC_TRANSPORTER_1"/>
    <property type="match status" value="1"/>
</dbReference>
<dbReference type="Pfam" id="PF00005">
    <property type="entry name" value="ABC_tran"/>
    <property type="match status" value="1"/>
</dbReference>
<keyword evidence="2" id="KW-0813">Transport</keyword>
<comment type="caution">
    <text evidence="7">The sequence shown here is derived from an EMBL/GenBank/DDBJ whole genome shotgun (WGS) entry which is preliminary data.</text>
</comment>
<proteinExistence type="inferred from homology"/>
<organism evidence="7 8">
    <name type="scientific">Streptomyces aureus</name>
    <dbReference type="NCBI Taxonomy" id="193461"/>
    <lineage>
        <taxon>Bacteria</taxon>
        <taxon>Bacillati</taxon>
        <taxon>Actinomycetota</taxon>
        <taxon>Actinomycetes</taxon>
        <taxon>Kitasatosporales</taxon>
        <taxon>Streptomycetaceae</taxon>
        <taxon>Streptomyces</taxon>
    </lineage>
</organism>
<keyword evidence="5" id="KW-0029">Amino-acid transport</keyword>
<dbReference type="InterPro" id="IPR003593">
    <property type="entry name" value="AAA+_ATPase"/>
</dbReference>
<reference evidence="7 8" key="1">
    <citation type="submission" date="2024-08" db="EMBL/GenBank/DDBJ databases">
        <title>Genome sequence of Streptomyces aureus CACIA-1.46HGO.</title>
        <authorList>
            <person name="Evangelista-Martinez Z."/>
        </authorList>
    </citation>
    <scope>NUCLEOTIDE SEQUENCE [LARGE SCALE GENOMIC DNA]</scope>
    <source>
        <strain evidence="7 8">CACIA-1.46HGO</strain>
    </source>
</reference>
<evidence type="ECO:0000313" key="7">
    <source>
        <dbReference type="EMBL" id="MFA3843096.1"/>
    </source>
</evidence>
<keyword evidence="8" id="KW-1185">Reference proteome</keyword>
<accession>A0ABV4SXB5</accession>
<dbReference type="Gene3D" id="3.40.50.300">
    <property type="entry name" value="P-loop containing nucleotide triphosphate hydrolases"/>
    <property type="match status" value="1"/>
</dbReference>
<gene>
    <name evidence="7" type="ORF">ACEG43_44395</name>
</gene>
<evidence type="ECO:0000313" key="8">
    <source>
        <dbReference type="Proteomes" id="UP001571476"/>
    </source>
</evidence>
<dbReference type="InterPro" id="IPR017871">
    <property type="entry name" value="ABC_transporter-like_CS"/>
</dbReference>
<dbReference type="RefSeq" id="WP_372566961.1">
    <property type="nucleotide sequence ID" value="NZ_JBGOSP010000051.1"/>
</dbReference>
<evidence type="ECO:0000256" key="1">
    <source>
        <dbReference type="ARBA" id="ARBA00005417"/>
    </source>
</evidence>
<name>A0ABV4SXB5_9ACTN</name>
<dbReference type="InterPro" id="IPR003439">
    <property type="entry name" value="ABC_transporter-like_ATP-bd"/>
</dbReference>
<evidence type="ECO:0000256" key="4">
    <source>
        <dbReference type="ARBA" id="ARBA00022840"/>
    </source>
</evidence>
<dbReference type="InterPro" id="IPR027417">
    <property type="entry name" value="P-loop_NTPase"/>
</dbReference>